<sequence>MLAKPCFPKPEIQHVPENELTVHVSPSDGNIQDHKFQEVDTSRSVNYLHRYDWMHPSASYRLQNEYISKTIRNIKEELASKPSVDYERCKDCRERHEADPDNDRSPPCPQCDALEQEAVQERAENDAELRVTLKKWEMTNPEFSADEHTGRCHWCGILLPGEAETRTHRLLRYARVDIPGIGPLPCLTGFDHEQNEICPHCAAEMGSLLKEKRRFQALYELSAKAEPHGCNSCGIRECVQFKPAMDRTGVICLACYLYKKDHGLDPDPPRVGQKRLKEFVNAIISNSNSQGIRWDKIANNPRVNPNFVYTAQGLHSQWLNVVRNIDTPALNTYILLQHNHLTRRTNDWEFYTCNARSPTHAALYFARFVSLYKKRPMTYLYIRQLETWNIPEPRGDEWEDLSLGLQTFEQLKNRIRIDLLNQAKDAKKNPPADNETKLKRIKEALESRMHLFSQGNTDESKKELSASKAGILQIWKLAMESELGPENSHLASQLPFDDLEVHRYMNYGEAWSAVRNESRDTDDQTTLQPEEEHQRADMSRVIEKVENAVGLVAGIASGIPLDPPEQRTSTLPTWARIKSRDIVRKSVADLKAWYAYERIERDKEMETLGSNQELKESRALEATPTLEDTADRQGFAFRTNEEREHLLLEKIRGRELSQELDNYVPKLEVDGNGYRELPLWVQPLRPNTLRSICRDRPLLNHGDDEQDWFIKELMKLEKEMIEQRAPVAALSPKISGISETFEGRPTFPRRTDLPQAYDRTPTPSANYPLHLLPVEYQVHVYQAILEPETRTVSVRIVRTERYKRQGDAIQGGGPIQVPTVIDKSKTRGFYRDSNRADPFSTYMPCSKNSVFTKYGDLDRSVVALRSKKPKPGRSGVEYLTIPDTRVRGQKAGSRKKKKRSKKDAPQDDSDDGEAAILGPRGEKLDIEYEPALDEEAVLQYLQRLREEGTAHAPWKPPTTEASSTRKRDWYLEVLASGRQIEDGDEH</sequence>
<comment type="caution">
    <text evidence="2">The sequence shown here is derived from an EMBL/GenBank/DDBJ whole genome shotgun (WGS) entry which is preliminary data.</text>
</comment>
<dbReference type="AlphaFoldDB" id="A0A9P5SLS2"/>
<name>A0A9P5SLS2_9FUNG</name>
<accession>A0A9P5SLS2</accession>
<protein>
    <submittedName>
        <fullName evidence="2">Uncharacterized protein</fullName>
    </submittedName>
</protein>
<evidence type="ECO:0000313" key="3">
    <source>
        <dbReference type="Proteomes" id="UP000696485"/>
    </source>
</evidence>
<evidence type="ECO:0000313" key="2">
    <source>
        <dbReference type="EMBL" id="KAF9331137.1"/>
    </source>
</evidence>
<gene>
    <name evidence="2" type="ORF">BG006_005974</name>
</gene>
<proteinExistence type="predicted"/>
<feature type="region of interest" description="Disordered" evidence="1">
    <location>
        <begin position="515"/>
        <end position="537"/>
    </location>
</feature>
<dbReference type="Proteomes" id="UP000696485">
    <property type="component" value="Unassembled WGS sequence"/>
</dbReference>
<reference evidence="2" key="1">
    <citation type="journal article" date="2020" name="Fungal Divers.">
        <title>Resolving the Mortierellaceae phylogeny through synthesis of multi-gene phylogenetics and phylogenomics.</title>
        <authorList>
            <person name="Vandepol N."/>
            <person name="Liber J."/>
            <person name="Desiro A."/>
            <person name="Na H."/>
            <person name="Kennedy M."/>
            <person name="Barry K."/>
            <person name="Grigoriev I.V."/>
            <person name="Miller A.N."/>
            <person name="O'Donnell K."/>
            <person name="Stajich J.E."/>
            <person name="Bonito G."/>
        </authorList>
    </citation>
    <scope>NUCLEOTIDE SEQUENCE</scope>
    <source>
        <strain evidence="2">NVP1</strain>
    </source>
</reference>
<feature type="region of interest" description="Disordered" evidence="1">
    <location>
        <begin position="946"/>
        <end position="967"/>
    </location>
</feature>
<dbReference type="EMBL" id="JAAAUY010000345">
    <property type="protein sequence ID" value="KAF9331137.1"/>
    <property type="molecule type" value="Genomic_DNA"/>
</dbReference>
<feature type="region of interest" description="Disordered" evidence="1">
    <location>
        <begin position="865"/>
        <end position="929"/>
    </location>
</feature>
<organism evidence="2 3">
    <name type="scientific">Podila minutissima</name>
    <dbReference type="NCBI Taxonomy" id="64525"/>
    <lineage>
        <taxon>Eukaryota</taxon>
        <taxon>Fungi</taxon>
        <taxon>Fungi incertae sedis</taxon>
        <taxon>Mucoromycota</taxon>
        <taxon>Mortierellomycotina</taxon>
        <taxon>Mortierellomycetes</taxon>
        <taxon>Mortierellales</taxon>
        <taxon>Mortierellaceae</taxon>
        <taxon>Podila</taxon>
    </lineage>
</organism>
<keyword evidence="3" id="KW-1185">Reference proteome</keyword>
<evidence type="ECO:0000256" key="1">
    <source>
        <dbReference type="SAM" id="MobiDB-lite"/>
    </source>
</evidence>
<feature type="compositionally biased region" description="Basic residues" evidence="1">
    <location>
        <begin position="892"/>
        <end position="901"/>
    </location>
</feature>